<keyword evidence="4" id="KW-1185">Reference proteome</keyword>
<dbReference type="InterPro" id="IPR035213">
    <property type="entry name" value="DUF5321"/>
</dbReference>
<feature type="region of interest" description="Disordered" evidence="1">
    <location>
        <begin position="157"/>
        <end position="232"/>
    </location>
</feature>
<organism evidence="3 4">
    <name type="scientific">Cytospora schulzeri</name>
    <dbReference type="NCBI Taxonomy" id="448051"/>
    <lineage>
        <taxon>Eukaryota</taxon>
        <taxon>Fungi</taxon>
        <taxon>Dikarya</taxon>
        <taxon>Ascomycota</taxon>
        <taxon>Pezizomycotina</taxon>
        <taxon>Sordariomycetes</taxon>
        <taxon>Sordariomycetidae</taxon>
        <taxon>Diaporthales</taxon>
        <taxon>Cytosporaceae</taxon>
        <taxon>Cytospora</taxon>
    </lineage>
</organism>
<evidence type="ECO:0000256" key="1">
    <source>
        <dbReference type="SAM" id="MobiDB-lite"/>
    </source>
</evidence>
<feature type="compositionally biased region" description="Basic and acidic residues" evidence="1">
    <location>
        <begin position="157"/>
        <end position="168"/>
    </location>
</feature>
<dbReference type="Proteomes" id="UP000283895">
    <property type="component" value="Unassembled WGS sequence"/>
</dbReference>
<feature type="compositionally biased region" description="Polar residues" evidence="1">
    <location>
        <begin position="169"/>
        <end position="180"/>
    </location>
</feature>
<name>A0A423X8Z6_9PEZI</name>
<evidence type="ECO:0000313" key="4">
    <source>
        <dbReference type="Proteomes" id="UP000283895"/>
    </source>
</evidence>
<protein>
    <submittedName>
        <fullName evidence="3">Uncharacterized protein</fullName>
    </submittedName>
</protein>
<gene>
    <name evidence="3" type="ORF">VMCG_00206</name>
</gene>
<reference evidence="3 4" key="1">
    <citation type="submission" date="2015-09" db="EMBL/GenBank/DDBJ databases">
        <title>Host preference determinants of Valsa canker pathogens revealed by comparative genomics.</title>
        <authorList>
            <person name="Yin Z."/>
            <person name="Huang L."/>
        </authorList>
    </citation>
    <scope>NUCLEOTIDE SEQUENCE [LARGE SCALE GENOMIC DNA]</scope>
    <source>
        <strain evidence="3 4">03-1</strain>
    </source>
</reference>
<evidence type="ECO:0000313" key="3">
    <source>
        <dbReference type="EMBL" id="ROW12432.1"/>
    </source>
</evidence>
<dbReference type="OrthoDB" id="2253354at2759"/>
<dbReference type="EMBL" id="LKEA01000001">
    <property type="protein sequence ID" value="ROW12432.1"/>
    <property type="molecule type" value="Genomic_DNA"/>
</dbReference>
<feature type="transmembrane region" description="Helical" evidence="2">
    <location>
        <begin position="79"/>
        <end position="99"/>
    </location>
</feature>
<accession>A0A423X8Z6</accession>
<dbReference type="AlphaFoldDB" id="A0A423X8Z6"/>
<keyword evidence="2" id="KW-0472">Membrane</keyword>
<proteinExistence type="predicted"/>
<sequence>MDRLAIRRVIRTSGILQPKTGSQLALRTTQHYARFISLQPRVAETSFWKQLIPKPLRWDNRLTDPIPSKKVKSKEWNPATFFIIIFLLIGSMSIQMISLRKNFEAFMRRSDVRIGLLREVVEKIQNGENVDVEKVLGAGDPEREAEWEEVLSEIEKNTASRNQKKQEKANVSGTSTSSTKFAPPEEPKTDPATQPAGKSETELSTEDWRKVLTTSGSSSSVDMSILTPFAPP</sequence>
<comment type="caution">
    <text evidence="3">The sequence shown here is derived from an EMBL/GenBank/DDBJ whole genome shotgun (WGS) entry which is preliminary data.</text>
</comment>
<keyword evidence="2" id="KW-0812">Transmembrane</keyword>
<keyword evidence="2" id="KW-1133">Transmembrane helix</keyword>
<evidence type="ECO:0000256" key="2">
    <source>
        <dbReference type="SAM" id="Phobius"/>
    </source>
</evidence>
<dbReference type="Pfam" id="PF17254">
    <property type="entry name" value="DUF5321"/>
    <property type="match status" value="1"/>
</dbReference>